<evidence type="ECO:0000313" key="2">
    <source>
        <dbReference type="Proteomes" id="UP000031572"/>
    </source>
</evidence>
<evidence type="ECO:0000313" key="1">
    <source>
        <dbReference type="EMBL" id="KIF79834.1"/>
    </source>
</evidence>
<accession>A0A0C2BIL1</accession>
<reference evidence="1 2" key="1">
    <citation type="submission" date="2014-12" db="EMBL/GenBank/DDBJ databases">
        <title>Denitrispirillum autotrophicum gen. nov., sp. nov., Denitrifying, Facultatively Autotrophic Bacteria Isolated from Rice Paddy Soil.</title>
        <authorList>
            <person name="Ishii S."/>
            <person name="Ashida N."/>
            <person name="Ohno H."/>
            <person name="Otsuka S."/>
            <person name="Yokota A."/>
            <person name="Senoo K."/>
        </authorList>
    </citation>
    <scope>NUCLEOTIDE SEQUENCE [LARGE SCALE GENOMIC DNA]</scope>
    <source>
        <strain evidence="1 2">TSA66</strain>
    </source>
</reference>
<dbReference type="AlphaFoldDB" id="A0A0C2BIL1"/>
<organism evidence="1 2">
    <name type="scientific">Noviherbaspirillum autotrophicum</name>
    <dbReference type="NCBI Taxonomy" id="709839"/>
    <lineage>
        <taxon>Bacteria</taxon>
        <taxon>Pseudomonadati</taxon>
        <taxon>Pseudomonadota</taxon>
        <taxon>Betaproteobacteria</taxon>
        <taxon>Burkholderiales</taxon>
        <taxon>Oxalobacteraceae</taxon>
        <taxon>Noviherbaspirillum</taxon>
    </lineage>
</organism>
<gene>
    <name evidence="1" type="ORF">TSA66_01705</name>
</gene>
<dbReference type="Proteomes" id="UP000031572">
    <property type="component" value="Unassembled WGS sequence"/>
</dbReference>
<proteinExistence type="predicted"/>
<sequence length="62" mass="6081">MLALPPSLCALRAIAPGQSAFSPEAEVSGVCDPPVELGEAGAPPEAALPAVPLAPELCADVC</sequence>
<name>A0A0C2BIL1_9BURK</name>
<keyword evidence="2" id="KW-1185">Reference proteome</keyword>
<protein>
    <submittedName>
        <fullName evidence="1">Uncharacterized protein</fullName>
    </submittedName>
</protein>
<dbReference type="EMBL" id="JWJG01000028">
    <property type="protein sequence ID" value="KIF79834.1"/>
    <property type="molecule type" value="Genomic_DNA"/>
</dbReference>
<comment type="caution">
    <text evidence="1">The sequence shown here is derived from an EMBL/GenBank/DDBJ whole genome shotgun (WGS) entry which is preliminary data.</text>
</comment>